<name>A0A804ITI2_MUSAM</name>
<reference evidence="3" key="1">
    <citation type="submission" date="2021-03" db="EMBL/GenBank/DDBJ databases">
        <authorList>
            <consortium name="Genoscope - CEA"/>
            <person name="William W."/>
        </authorList>
    </citation>
    <scope>NUCLEOTIDE SEQUENCE</scope>
    <source>
        <strain evidence="3">Doubled-haploid Pahang</strain>
    </source>
</reference>
<dbReference type="EnsemblPlants" id="Ma04_t24760.1">
    <property type="protein sequence ID" value="Ma04_p24760.1"/>
    <property type="gene ID" value="Ma04_g24760"/>
</dbReference>
<dbReference type="EMBL" id="HG996469">
    <property type="protein sequence ID" value="CAG1843288.1"/>
    <property type="molecule type" value="Genomic_DNA"/>
</dbReference>
<keyword evidence="5" id="KW-1185">Reference proteome</keyword>
<evidence type="ECO:0000313" key="4">
    <source>
        <dbReference type="EnsemblPlants" id="Ma04_p24760.1"/>
    </source>
</evidence>
<dbReference type="Proteomes" id="UP000012960">
    <property type="component" value="Unplaced"/>
</dbReference>
<feature type="transmembrane region" description="Helical" evidence="2">
    <location>
        <begin position="12"/>
        <end position="32"/>
    </location>
</feature>
<evidence type="ECO:0000313" key="3">
    <source>
        <dbReference type="EMBL" id="CAG1843288.1"/>
    </source>
</evidence>
<organism evidence="4 5">
    <name type="scientific">Musa acuminata subsp. malaccensis</name>
    <name type="common">Wild banana</name>
    <name type="synonym">Musa malaccensis</name>
    <dbReference type="NCBI Taxonomy" id="214687"/>
    <lineage>
        <taxon>Eukaryota</taxon>
        <taxon>Viridiplantae</taxon>
        <taxon>Streptophyta</taxon>
        <taxon>Embryophyta</taxon>
        <taxon>Tracheophyta</taxon>
        <taxon>Spermatophyta</taxon>
        <taxon>Magnoliopsida</taxon>
        <taxon>Liliopsida</taxon>
        <taxon>Zingiberales</taxon>
        <taxon>Musaceae</taxon>
        <taxon>Musa</taxon>
    </lineage>
</organism>
<sequence>MPVPCFRSRLRIIITMLYVPVALSLNVTVFSGEPTTSLTSPSSQASSTTSSSSLIPPLPTLEP</sequence>
<protein>
    <submittedName>
        <fullName evidence="3">(wild Malaysian banana) hypothetical protein</fullName>
    </submittedName>
</protein>
<accession>A0A804ITI2</accession>
<dbReference type="AlphaFoldDB" id="A0A804ITI2"/>
<gene>
    <name evidence="3" type="ORF">GSMUA_130830.1</name>
</gene>
<keyword evidence="2" id="KW-1133">Transmembrane helix</keyword>
<evidence type="ECO:0000313" key="5">
    <source>
        <dbReference type="Proteomes" id="UP000012960"/>
    </source>
</evidence>
<dbReference type="InParanoid" id="A0A804ITI2"/>
<keyword evidence="2" id="KW-0472">Membrane</keyword>
<feature type="region of interest" description="Disordered" evidence="1">
    <location>
        <begin position="34"/>
        <end position="63"/>
    </location>
</feature>
<proteinExistence type="predicted"/>
<evidence type="ECO:0000256" key="1">
    <source>
        <dbReference type="SAM" id="MobiDB-lite"/>
    </source>
</evidence>
<reference evidence="4" key="2">
    <citation type="submission" date="2021-05" db="UniProtKB">
        <authorList>
            <consortium name="EnsemblPlants"/>
        </authorList>
    </citation>
    <scope>IDENTIFICATION</scope>
    <source>
        <strain evidence="4">subsp. malaccensis</strain>
    </source>
</reference>
<dbReference type="Gramene" id="Ma04_t24760.1">
    <property type="protein sequence ID" value="Ma04_p24760.1"/>
    <property type="gene ID" value="Ma04_g24760"/>
</dbReference>
<feature type="compositionally biased region" description="Low complexity" evidence="1">
    <location>
        <begin position="34"/>
        <end position="55"/>
    </location>
</feature>
<evidence type="ECO:0000256" key="2">
    <source>
        <dbReference type="SAM" id="Phobius"/>
    </source>
</evidence>
<keyword evidence="2" id="KW-0812">Transmembrane</keyword>